<dbReference type="InterPro" id="IPR014710">
    <property type="entry name" value="RmlC-like_jellyroll"/>
</dbReference>
<dbReference type="InterPro" id="IPR011051">
    <property type="entry name" value="RmlC_Cupin_sf"/>
</dbReference>
<keyword evidence="3" id="KW-1185">Reference proteome</keyword>
<dbReference type="GeneID" id="67442344"/>
<feature type="domain" description="Cupin type-2" evidence="1">
    <location>
        <begin position="46"/>
        <end position="103"/>
    </location>
</feature>
<evidence type="ECO:0000313" key="2">
    <source>
        <dbReference type="EMBL" id="QYX73549.1"/>
    </source>
</evidence>
<name>A0ABX8XDI7_SHEPU</name>
<gene>
    <name evidence="2" type="ORF">K3G22_03755</name>
</gene>
<dbReference type="InterPro" id="IPR013096">
    <property type="entry name" value="Cupin_2"/>
</dbReference>
<evidence type="ECO:0000313" key="3">
    <source>
        <dbReference type="Proteomes" id="UP000827084"/>
    </source>
</evidence>
<sequence>MIQNFFSHLPEALSAEVFEKLAGNDSVTIERIVSHGQSTPVGQWYDQTQYEWVMLLKGEATLEFEQGEIVTLTKGDYLTILPHQKHRVASTSTSSETLWLAVFYD</sequence>
<reference evidence="2 3" key="1">
    <citation type="submission" date="2021-08" db="EMBL/GenBank/DDBJ databases">
        <title>Shewanella putrefaciens YZ-J, complete genome.</title>
        <authorList>
            <person name="Yi Z."/>
        </authorList>
    </citation>
    <scope>NUCLEOTIDE SEQUENCE [LARGE SCALE GENOMIC DNA]</scope>
    <source>
        <strain evidence="2 3">YZ-J</strain>
    </source>
</reference>
<dbReference type="CDD" id="cd06981">
    <property type="entry name" value="cupin_reut_a1446"/>
    <property type="match status" value="1"/>
</dbReference>
<dbReference type="RefSeq" id="WP_025007843.1">
    <property type="nucleotide sequence ID" value="NZ_BMPK01000004.1"/>
</dbReference>
<dbReference type="Pfam" id="PF07883">
    <property type="entry name" value="Cupin_2"/>
    <property type="match status" value="1"/>
</dbReference>
<proteinExistence type="predicted"/>
<dbReference type="EMBL" id="CP080635">
    <property type="protein sequence ID" value="QYX73549.1"/>
    <property type="molecule type" value="Genomic_DNA"/>
</dbReference>
<dbReference type="Proteomes" id="UP000827084">
    <property type="component" value="Chromosome"/>
</dbReference>
<dbReference type="Gene3D" id="2.60.120.10">
    <property type="entry name" value="Jelly Rolls"/>
    <property type="match status" value="1"/>
</dbReference>
<accession>A0ABX8XDI7</accession>
<dbReference type="SUPFAM" id="SSF51182">
    <property type="entry name" value="RmlC-like cupins"/>
    <property type="match status" value="1"/>
</dbReference>
<evidence type="ECO:0000259" key="1">
    <source>
        <dbReference type="Pfam" id="PF07883"/>
    </source>
</evidence>
<organism evidence="2 3">
    <name type="scientific">Shewanella putrefaciens</name>
    <name type="common">Pseudomonas putrefaciens</name>
    <dbReference type="NCBI Taxonomy" id="24"/>
    <lineage>
        <taxon>Bacteria</taxon>
        <taxon>Pseudomonadati</taxon>
        <taxon>Pseudomonadota</taxon>
        <taxon>Gammaproteobacteria</taxon>
        <taxon>Alteromonadales</taxon>
        <taxon>Shewanellaceae</taxon>
        <taxon>Shewanella</taxon>
    </lineage>
</organism>
<protein>
    <submittedName>
        <fullName evidence="2">Cupin domain-containing protein</fullName>
    </submittedName>
</protein>